<organism evidence="2 3">
    <name type="scientific">Temnothorax longispinosus</name>
    <dbReference type="NCBI Taxonomy" id="300112"/>
    <lineage>
        <taxon>Eukaryota</taxon>
        <taxon>Metazoa</taxon>
        <taxon>Ecdysozoa</taxon>
        <taxon>Arthropoda</taxon>
        <taxon>Hexapoda</taxon>
        <taxon>Insecta</taxon>
        <taxon>Pterygota</taxon>
        <taxon>Neoptera</taxon>
        <taxon>Endopterygota</taxon>
        <taxon>Hymenoptera</taxon>
        <taxon>Apocrita</taxon>
        <taxon>Aculeata</taxon>
        <taxon>Formicoidea</taxon>
        <taxon>Formicidae</taxon>
        <taxon>Myrmicinae</taxon>
        <taxon>Temnothorax</taxon>
    </lineage>
</organism>
<name>A0A4S2KPH6_9HYME</name>
<accession>A0A4S2KPH6</accession>
<evidence type="ECO:0000313" key="3">
    <source>
        <dbReference type="Proteomes" id="UP000310200"/>
    </source>
</evidence>
<dbReference type="InterPro" id="IPR038606">
    <property type="entry name" value="To_sf"/>
</dbReference>
<proteinExistence type="predicted"/>
<reference evidence="2 3" key="1">
    <citation type="journal article" date="2019" name="Philos. Trans. R. Soc. Lond., B, Biol. Sci.">
        <title>Ant behaviour and brain gene expression of defending hosts depend on the ecological success of the intruding social parasite.</title>
        <authorList>
            <person name="Kaur R."/>
            <person name="Stoldt M."/>
            <person name="Jongepier E."/>
            <person name="Feldmeyer B."/>
            <person name="Menzel F."/>
            <person name="Bornberg-Bauer E."/>
            <person name="Foitzik S."/>
        </authorList>
    </citation>
    <scope>NUCLEOTIDE SEQUENCE [LARGE SCALE GENOMIC DNA]</scope>
    <source>
        <tissue evidence="2">Whole body</tissue>
    </source>
</reference>
<evidence type="ECO:0000313" key="2">
    <source>
        <dbReference type="EMBL" id="TGZ51675.1"/>
    </source>
</evidence>
<dbReference type="SMART" id="SM00700">
    <property type="entry name" value="JHBP"/>
    <property type="match status" value="2"/>
</dbReference>
<keyword evidence="3" id="KW-1185">Reference proteome</keyword>
<dbReference type="Gene3D" id="3.15.10.30">
    <property type="entry name" value="Haemolymph juvenile hormone binding protein"/>
    <property type="match status" value="2"/>
</dbReference>
<dbReference type="SUPFAM" id="SSF55394">
    <property type="entry name" value="Bactericidal permeability-increasing protein, BPI"/>
    <property type="match status" value="1"/>
</dbReference>
<dbReference type="GO" id="GO:0008289">
    <property type="term" value="F:lipid binding"/>
    <property type="evidence" value="ECO:0007669"/>
    <property type="project" value="InterPro"/>
</dbReference>
<gene>
    <name evidence="2" type="ORF">DBV15_11121</name>
</gene>
<dbReference type="Proteomes" id="UP000310200">
    <property type="component" value="Unassembled WGS sequence"/>
</dbReference>
<dbReference type="InterPro" id="IPR010562">
    <property type="entry name" value="Haemolymph_juvenile_hormone-bd"/>
</dbReference>
<dbReference type="GO" id="GO:0005615">
    <property type="term" value="C:extracellular space"/>
    <property type="evidence" value="ECO:0007669"/>
    <property type="project" value="TreeGrafter"/>
</dbReference>
<protein>
    <submittedName>
        <fullName evidence="2">Uncharacterized protein</fullName>
    </submittedName>
</protein>
<evidence type="ECO:0000256" key="1">
    <source>
        <dbReference type="SAM" id="SignalP"/>
    </source>
</evidence>
<dbReference type="InterPro" id="IPR017943">
    <property type="entry name" value="Bactericidal_perm-incr_a/b_dom"/>
</dbReference>
<dbReference type="PANTHER" id="PTHR11008:SF29">
    <property type="entry name" value="IP17226P"/>
    <property type="match status" value="1"/>
</dbReference>
<feature type="chain" id="PRO_5020435005" evidence="1">
    <location>
        <begin position="18"/>
        <end position="457"/>
    </location>
</feature>
<sequence>MNLVAFGLILICCHAWATEIDDNFGEVYAFKSKLADALEKFKSVVRDGDSNLGIPALDPFITDRLPLNINEPGIGYVDGVFTNVRIDGLSSYKVNSADFKLFGLKVHVDLTWPLVVLNTNYSAKANVFDFDIYGTGGIEAAAHDFRFLTDIGLKLKGKYVQIESISTKVSLRALDFHATGLYDDNEISEVVSKTISDAVPKLIDTNQKVIVDTINRVITEEGNKYLSTVTLKDLLKILVASKFGNKMLEDFLKKFKTILKTGNETLGIPILDPFNADRLDIRLNEEKIKLDALLTEANVIGLSEYDIINADYTLSKEFVLELHLSWPLPIAASTNYSMNGKVDVFEIYGKGDIKMTAQKFTFDTEINFIMDGGLTGHLKVKNMKLKLSLNSLDLHVTGLYDNDELSAVISAVISDMAPELISDDSIIKEVIPVISNQLDAFLSTMTVLELLKLILNF</sequence>
<dbReference type="AlphaFoldDB" id="A0A4S2KPH6"/>
<dbReference type="Pfam" id="PF06585">
    <property type="entry name" value="JHBP"/>
    <property type="match status" value="2"/>
</dbReference>
<keyword evidence="1" id="KW-0732">Signal</keyword>
<dbReference type="EMBL" id="QBLH01001495">
    <property type="protein sequence ID" value="TGZ51675.1"/>
    <property type="molecule type" value="Genomic_DNA"/>
</dbReference>
<dbReference type="PANTHER" id="PTHR11008">
    <property type="entry name" value="PROTEIN TAKEOUT-LIKE PROTEIN"/>
    <property type="match status" value="1"/>
</dbReference>
<comment type="caution">
    <text evidence="2">The sequence shown here is derived from an EMBL/GenBank/DDBJ whole genome shotgun (WGS) entry which is preliminary data.</text>
</comment>
<feature type="signal peptide" evidence="1">
    <location>
        <begin position="1"/>
        <end position="17"/>
    </location>
</feature>